<dbReference type="PANTHER" id="PTHR35317:SF40">
    <property type="entry name" value="CCHC-TYPE DOMAIN-CONTAINING PROTEIN"/>
    <property type="match status" value="1"/>
</dbReference>
<comment type="caution">
    <text evidence="1">The sequence shown here is derived from an EMBL/GenBank/DDBJ whole genome shotgun (WGS) entry which is preliminary data.</text>
</comment>
<dbReference type="Proteomes" id="UP000030108">
    <property type="component" value="Unassembled WGS sequence"/>
</dbReference>
<gene>
    <name evidence="1" type="ORF">RSOL_287780</name>
</gene>
<sequence>MATISSTVISDSHYKFPSLKGRENYHTWKIQMRDMFEEFDLWTIIDGTATRPSTGASTPGGTQMTVTQLATAQADWDKKNPHASTANGAWEALKRMYESIGTAAMTLLRNKFTSMRMNEGDDLEQHIQKARQVFDELNVALMAEGINRVNELEFIRQFLVSLPESWSVLVSVIDQTPETGDTDGVQLCQRILSRLLTEWHRRKAAGTTGQEIDSISGVTTVVLRVISLKNVESPEEAHTGAEIRTQVETSTTTIVEVLIKDETTISKIADMKIFATIMITTIISKISNHINRINKQI</sequence>
<dbReference type="EMBL" id="JATN01000321">
    <property type="protein sequence ID" value="EUC58949.1"/>
    <property type="molecule type" value="Genomic_DNA"/>
</dbReference>
<reference evidence="2" key="1">
    <citation type="journal article" date="2014" name="Genome Announc.">
        <title>Draft genome sequence of the plant-pathogenic soil fungus Rhizoctonia solani anastomosis group 3 strain Rhs1AP.</title>
        <authorList>
            <person name="Cubeta M.A."/>
            <person name="Thomas E."/>
            <person name="Dean R.A."/>
            <person name="Jabaji S."/>
            <person name="Neate S.M."/>
            <person name="Tavantzis S."/>
            <person name="Toda T."/>
            <person name="Vilgalys R."/>
            <person name="Bharathan N."/>
            <person name="Fedorova-Abrams N."/>
            <person name="Pakala S.B."/>
            <person name="Pakala S.M."/>
            <person name="Zafar N."/>
            <person name="Joardar V."/>
            <person name="Losada L."/>
            <person name="Nierman W.C."/>
        </authorList>
    </citation>
    <scope>NUCLEOTIDE SEQUENCE [LARGE SCALE GENOMIC DNA]</scope>
    <source>
        <strain evidence="2">AG-3</strain>
    </source>
</reference>
<feature type="non-terminal residue" evidence="1">
    <location>
        <position position="297"/>
    </location>
</feature>
<evidence type="ECO:0000313" key="2">
    <source>
        <dbReference type="Proteomes" id="UP000030108"/>
    </source>
</evidence>
<organism evidence="1 2">
    <name type="scientific">Rhizoctonia solani AG-3 Rhs1AP</name>
    <dbReference type="NCBI Taxonomy" id="1086054"/>
    <lineage>
        <taxon>Eukaryota</taxon>
        <taxon>Fungi</taxon>
        <taxon>Dikarya</taxon>
        <taxon>Basidiomycota</taxon>
        <taxon>Agaricomycotina</taxon>
        <taxon>Agaricomycetes</taxon>
        <taxon>Cantharellales</taxon>
        <taxon>Ceratobasidiaceae</taxon>
        <taxon>Rhizoctonia</taxon>
    </lineage>
</organism>
<dbReference type="PANTHER" id="PTHR35317">
    <property type="entry name" value="OS04G0629600 PROTEIN"/>
    <property type="match status" value="1"/>
</dbReference>
<protein>
    <submittedName>
        <fullName evidence="1">Copia-like polyprotein/retrotransposon</fullName>
    </submittedName>
</protein>
<evidence type="ECO:0000313" key="1">
    <source>
        <dbReference type="EMBL" id="EUC58949.1"/>
    </source>
</evidence>
<accession>A0A0A1UIL6</accession>
<dbReference type="OrthoDB" id="2847449at2759"/>
<dbReference type="AlphaFoldDB" id="A0A0A1UIL6"/>
<proteinExistence type="predicted"/>
<dbReference type="Pfam" id="PF14223">
    <property type="entry name" value="Retrotran_gag_2"/>
    <property type="match status" value="1"/>
</dbReference>
<name>A0A0A1UIL6_9AGAM</name>